<dbReference type="EMBL" id="UYRS01018717">
    <property type="protein sequence ID" value="VDK39439.1"/>
    <property type="molecule type" value="Genomic_DNA"/>
</dbReference>
<dbReference type="OrthoDB" id="331263at2759"/>
<reference evidence="2 3" key="2">
    <citation type="submission" date="2018-11" db="EMBL/GenBank/DDBJ databases">
        <authorList>
            <consortium name="Pathogen Informatics"/>
        </authorList>
    </citation>
    <scope>NUCLEOTIDE SEQUENCE [LARGE SCALE GENOMIC DNA]</scope>
</reference>
<dbReference type="GO" id="GO:0042765">
    <property type="term" value="C:GPI-anchor transamidase complex"/>
    <property type="evidence" value="ECO:0007669"/>
    <property type="project" value="InterPro"/>
</dbReference>
<evidence type="ECO:0000256" key="1">
    <source>
        <dbReference type="SAM" id="SignalP"/>
    </source>
</evidence>
<accession>A0A0R3WBK4</accession>
<reference evidence="4" key="1">
    <citation type="submission" date="2017-02" db="UniProtKB">
        <authorList>
            <consortium name="WormBaseParasite"/>
        </authorList>
    </citation>
    <scope>IDENTIFICATION</scope>
</reference>
<organism evidence="4">
    <name type="scientific">Taenia asiatica</name>
    <name type="common">Asian tapeworm</name>
    <dbReference type="NCBI Taxonomy" id="60517"/>
    <lineage>
        <taxon>Eukaryota</taxon>
        <taxon>Metazoa</taxon>
        <taxon>Spiralia</taxon>
        <taxon>Lophotrochozoa</taxon>
        <taxon>Platyhelminthes</taxon>
        <taxon>Cestoda</taxon>
        <taxon>Eucestoda</taxon>
        <taxon>Cyclophyllidea</taxon>
        <taxon>Taeniidae</taxon>
        <taxon>Taenia</taxon>
    </lineage>
</organism>
<evidence type="ECO:0000313" key="2">
    <source>
        <dbReference type="EMBL" id="VDK39439.1"/>
    </source>
</evidence>
<dbReference type="STRING" id="60517.A0A0R3WBK4"/>
<gene>
    <name evidence="2" type="ORF">TASK_LOCUS8027</name>
</gene>
<keyword evidence="1" id="KW-0732">Signal</keyword>
<dbReference type="InterPro" id="IPR007245">
    <property type="entry name" value="PIG-T"/>
</dbReference>
<protein>
    <submittedName>
        <fullName evidence="4">GPI transamidase component PIG-T</fullName>
    </submittedName>
</protein>
<keyword evidence="3" id="KW-1185">Reference proteome</keyword>
<evidence type="ECO:0000313" key="4">
    <source>
        <dbReference type="WBParaSite" id="TASK_0000802601-mRNA-1"/>
    </source>
</evidence>
<name>A0A0R3WBK4_TAEAS</name>
<dbReference type="WBParaSite" id="TASK_0000802601-mRNA-1">
    <property type="protein sequence ID" value="TASK_0000802601-mRNA-1"/>
    <property type="gene ID" value="TASK_0000802601"/>
</dbReference>
<dbReference type="Proteomes" id="UP000282613">
    <property type="component" value="Unassembled WGS sequence"/>
</dbReference>
<sequence length="607" mass="68226">MYRFVQFFVVGLTLALADHFEEELLVKDFGNGFSGLHFNLVTRKTTGGDYNFHIFPKSLYTIVSKYNVDEFQLSIAQGFWDRLKWGPPFTPTASGGAEIWTWFSPSTMDVDKSWTYFLEALSGQFCASLSQLGLPQNYVSPLISYRPSGLTQKLPFDNVSRIFRYAQLPHEEVCTENLTPWSKLLPCKKLGGLASMLKPKSVFKATYNAMSISIRRDPQCKRLSLELRQSLTFVFDRRHLYRSVQGNVFCFEIYIYPGIEPWSLTGLLGGRINKTCQVAHRSDIIILQSQSHLELKPPSGLSSLVGWDTHRVVAVYSPAHKFANDLIIISVPSTETSRFLTETGGGVSVMKYATGRGDIDGGVQIELCNHLGLPTRAILLDSSPWYAEMYFSSLSVTYQSGINDSPINMAADKVIFQPSVQLEQMAFLELLLTLPSRACVTVSYAFKKILMHWNEYLPDANHGIFLPAATVIYQLSPDQLDRQRSGSDPIFWELALPQWASTYAEYLSTMNRSELGMGEGFVRLYSETPLIRLPVPDFSMPFNALCLVCSVVALLFGGVHKLTTSAMVPVVAEGDEEVVDKPPIVRLCQKLKTVLQYVRRRAHLKSD</sequence>
<evidence type="ECO:0000313" key="3">
    <source>
        <dbReference type="Proteomes" id="UP000282613"/>
    </source>
</evidence>
<proteinExistence type="predicted"/>
<feature type="signal peptide" evidence="1">
    <location>
        <begin position="1"/>
        <end position="17"/>
    </location>
</feature>
<dbReference type="PANTHER" id="PTHR12959">
    <property type="entry name" value="GPI TRANSAMIDASE COMPONENT PIG-T-RELATED"/>
    <property type="match status" value="1"/>
</dbReference>
<dbReference type="Pfam" id="PF04113">
    <property type="entry name" value="Gpi16"/>
    <property type="match status" value="1"/>
</dbReference>
<feature type="chain" id="PRO_5043132690" evidence="1">
    <location>
        <begin position="18"/>
        <end position="607"/>
    </location>
</feature>
<dbReference type="PANTHER" id="PTHR12959:SF11">
    <property type="entry name" value="GPI TRANSAMIDASE COMPONENT PIG-T"/>
    <property type="match status" value="1"/>
</dbReference>
<dbReference type="GO" id="GO:0016255">
    <property type="term" value="P:attachment of GPI anchor to protein"/>
    <property type="evidence" value="ECO:0007669"/>
    <property type="project" value="InterPro"/>
</dbReference>
<dbReference type="AlphaFoldDB" id="A0A0R3WBK4"/>